<dbReference type="Pfam" id="PF00582">
    <property type="entry name" value="Usp"/>
    <property type="match status" value="1"/>
</dbReference>
<proteinExistence type="predicted"/>
<accession>A0A426ZBY4</accession>
<dbReference type="Gene3D" id="3.40.50.12370">
    <property type="match status" value="1"/>
</dbReference>
<dbReference type="EMBL" id="AMZH03007366">
    <property type="protein sequence ID" value="RRT61490.1"/>
    <property type="molecule type" value="Genomic_DNA"/>
</dbReference>
<dbReference type="PANTHER" id="PTHR46100:SF4">
    <property type="entry name" value="USPA DOMAIN-CONTAINING PROTEIN"/>
    <property type="match status" value="1"/>
</dbReference>
<organism evidence="2 3">
    <name type="scientific">Ensete ventricosum</name>
    <name type="common">Abyssinian banana</name>
    <name type="synonym">Musa ensete</name>
    <dbReference type="NCBI Taxonomy" id="4639"/>
    <lineage>
        <taxon>Eukaryota</taxon>
        <taxon>Viridiplantae</taxon>
        <taxon>Streptophyta</taxon>
        <taxon>Embryophyta</taxon>
        <taxon>Tracheophyta</taxon>
        <taxon>Spermatophyta</taxon>
        <taxon>Magnoliopsida</taxon>
        <taxon>Liliopsida</taxon>
        <taxon>Zingiberales</taxon>
        <taxon>Musaceae</taxon>
        <taxon>Ensete</taxon>
    </lineage>
</organism>
<dbReference type="PANTHER" id="PTHR46100">
    <property type="entry name" value="IMP2'P"/>
    <property type="match status" value="1"/>
</dbReference>
<dbReference type="InterPro" id="IPR006016">
    <property type="entry name" value="UspA"/>
</dbReference>
<name>A0A426ZBY4_ENSVE</name>
<gene>
    <name evidence="2" type="ORF">B296_00038233</name>
</gene>
<evidence type="ECO:0000259" key="1">
    <source>
        <dbReference type="Pfam" id="PF00582"/>
    </source>
</evidence>
<evidence type="ECO:0000313" key="3">
    <source>
        <dbReference type="Proteomes" id="UP000287651"/>
    </source>
</evidence>
<sequence length="139" mass="15665">METPLVHVTRIVRKGWYSYQTTPKSGLYICAVRQPPPSFFLGSLGSLAERRGRGREQSMAPDRRIGVAMDFSPCCKAALRWAVENVVRDGDHVIVVNVQKEGCYEEGEMQLWETTGSRMDRLLPRSLSSDPLRNVPLSL</sequence>
<dbReference type="SUPFAM" id="SSF52402">
    <property type="entry name" value="Adenine nucleotide alpha hydrolases-like"/>
    <property type="match status" value="1"/>
</dbReference>
<dbReference type="AlphaFoldDB" id="A0A426ZBY4"/>
<feature type="domain" description="UspA" evidence="1">
    <location>
        <begin position="63"/>
        <end position="108"/>
    </location>
</feature>
<evidence type="ECO:0000313" key="2">
    <source>
        <dbReference type="EMBL" id="RRT61490.1"/>
    </source>
</evidence>
<reference evidence="2 3" key="1">
    <citation type="journal article" date="2014" name="Agronomy (Basel)">
        <title>A Draft Genome Sequence for Ensete ventricosum, the Drought-Tolerant Tree Against Hunger.</title>
        <authorList>
            <person name="Harrison J."/>
            <person name="Moore K.A."/>
            <person name="Paszkiewicz K."/>
            <person name="Jones T."/>
            <person name="Grant M."/>
            <person name="Ambacheew D."/>
            <person name="Muzemil S."/>
            <person name="Studholme D.J."/>
        </authorList>
    </citation>
    <scope>NUCLEOTIDE SEQUENCE [LARGE SCALE GENOMIC DNA]</scope>
</reference>
<comment type="caution">
    <text evidence="2">The sequence shown here is derived from an EMBL/GenBank/DDBJ whole genome shotgun (WGS) entry which is preliminary data.</text>
</comment>
<dbReference type="Proteomes" id="UP000287651">
    <property type="component" value="Unassembled WGS sequence"/>
</dbReference>
<protein>
    <recommendedName>
        <fullName evidence="1">UspA domain-containing protein</fullName>
    </recommendedName>
</protein>